<evidence type="ECO:0000313" key="1">
    <source>
        <dbReference type="EMBL" id="GAH61744.1"/>
    </source>
</evidence>
<protein>
    <submittedName>
        <fullName evidence="1">Uncharacterized protein</fullName>
    </submittedName>
</protein>
<dbReference type="EMBL" id="BARU01017748">
    <property type="protein sequence ID" value="GAH61744.1"/>
    <property type="molecule type" value="Genomic_DNA"/>
</dbReference>
<gene>
    <name evidence="1" type="ORF">S03H2_29402</name>
</gene>
<dbReference type="AlphaFoldDB" id="X1I6L0"/>
<proteinExistence type="predicted"/>
<feature type="non-terminal residue" evidence="1">
    <location>
        <position position="122"/>
    </location>
</feature>
<accession>X1I6L0</accession>
<sequence length="122" mass="13324">MKLLLKQSLQGKIRLQLHLQPSFQTSQLNSFPAVRFDGSDAMTAVDIISGNIGRTTFIVGKVNANESTSGFIEFNKDWIGGSGENYLIRGEVAVHVSGNIIYNENFGTSNYRILTVRNASGA</sequence>
<organism evidence="1">
    <name type="scientific">marine sediment metagenome</name>
    <dbReference type="NCBI Taxonomy" id="412755"/>
    <lineage>
        <taxon>unclassified sequences</taxon>
        <taxon>metagenomes</taxon>
        <taxon>ecological metagenomes</taxon>
    </lineage>
</organism>
<name>X1I6L0_9ZZZZ</name>
<comment type="caution">
    <text evidence="1">The sequence shown here is derived from an EMBL/GenBank/DDBJ whole genome shotgun (WGS) entry which is preliminary data.</text>
</comment>
<reference evidence="1" key="1">
    <citation type="journal article" date="2014" name="Front. Microbiol.">
        <title>High frequency of phylogenetically diverse reductive dehalogenase-homologous genes in deep subseafloor sedimentary metagenomes.</title>
        <authorList>
            <person name="Kawai M."/>
            <person name="Futagami T."/>
            <person name="Toyoda A."/>
            <person name="Takaki Y."/>
            <person name="Nishi S."/>
            <person name="Hori S."/>
            <person name="Arai W."/>
            <person name="Tsubouchi T."/>
            <person name="Morono Y."/>
            <person name="Uchiyama I."/>
            <person name="Ito T."/>
            <person name="Fujiyama A."/>
            <person name="Inagaki F."/>
            <person name="Takami H."/>
        </authorList>
    </citation>
    <scope>NUCLEOTIDE SEQUENCE</scope>
    <source>
        <strain evidence="1">Expedition CK06-06</strain>
    </source>
</reference>